<comment type="caution">
    <text evidence="1">The sequence shown here is derived from an EMBL/GenBank/DDBJ whole genome shotgun (WGS) entry which is preliminary data.</text>
</comment>
<protein>
    <submittedName>
        <fullName evidence="1">Uncharacterized protein</fullName>
    </submittedName>
</protein>
<keyword evidence="2" id="KW-1185">Reference proteome</keyword>
<dbReference type="EMBL" id="LXQA011354049">
    <property type="protein sequence ID" value="MCI94360.1"/>
    <property type="molecule type" value="Genomic_DNA"/>
</dbReference>
<proteinExistence type="predicted"/>
<reference evidence="1 2" key="1">
    <citation type="journal article" date="2018" name="Front. Plant Sci.">
        <title>Red Clover (Trifolium pratense) and Zigzag Clover (T. medium) - A Picture of Genomic Similarities and Differences.</title>
        <authorList>
            <person name="Dluhosova J."/>
            <person name="Istvanek J."/>
            <person name="Nedelnik J."/>
            <person name="Repkova J."/>
        </authorList>
    </citation>
    <scope>NUCLEOTIDE SEQUENCE [LARGE SCALE GENOMIC DNA]</scope>
    <source>
        <strain evidence="2">cv. 10/8</strain>
        <tissue evidence="1">Leaf</tissue>
    </source>
</reference>
<dbReference type="AlphaFoldDB" id="A0A392W6P4"/>
<dbReference type="Proteomes" id="UP000265520">
    <property type="component" value="Unassembled WGS sequence"/>
</dbReference>
<evidence type="ECO:0000313" key="1">
    <source>
        <dbReference type="EMBL" id="MCI94360.1"/>
    </source>
</evidence>
<sequence>MPRETKVEVSTRKSCVNRDIPRKWDICYAFNKEQQMHDTKSEAL</sequence>
<evidence type="ECO:0000313" key="2">
    <source>
        <dbReference type="Proteomes" id="UP000265520"/>
    </source>
</evidence>
<name>A0A392W6P4_9FABA</name>
<accession>A0A392W6P4</accession>
<feature type="non-terminal residue" evidence="1">
    <location>
        <position position="44"/>
    </location>
</feature>
<organism evidence="1 2">
    <name type="scientific">Trifolium medium</name>
    <dbReference type="NCBI Taxonomy" id="97028"/>
    <lineage>
        <taxon>Eukaryota</taxon>
        <taxon>Viridiplantae</taxon>
        <taxon>Streptophyta</taxon>
        <taxon>Embryophyta</taxon>
        <taxon>Tracheophyta</taxon>
        <taxon>Spermatophyta</taxon>
        <taxon>Magnoliopsida</taxon>
        <taxon>eudicotyledons</taxon>
        <taxon>Gunneridae</taxon>
        <taxon>Pentapetalae</taxon>
        <taxon>rosids</taxon>
        <taxon>fabids</taxon>
        <taxon>Fabales</taxon>
        <taxon>Fabaceae</taxon>
        <taxon>Papilionoideae</taxon>
        <taxon>50 kb inversion clade</taxon>
        <taxon>NPAAA clade</taxon>
        <taxon>Hologalegina</taxon>
        <taxon>IRL clade</taxon>
        <taxon>Trifolieae</taxon>
        <taxon>Trifolium</taxon>
    </lineage>
</organism>